<sequence>MSTSVLPINLMKQRESTKMLKNKWNSSKKEVSKEQQAFRDGQTKLYQGYRYIENLKSKKRNAGGDERRLPGFFPWRKSSAAGKSKGTVATDLWCYH</sequence>
<name>A0ABU5CCG8_9BACI</name>
<proteinExistence type="predicted"/>
<organism evidence="1 2">
    <name type="scientific">Tigheibacillus halophilus</name>
    <dbReference type="NCBI Taxonomy" id="361280"/>
    <lineage>
        <taxon>Bacteria</taxon>
        <taxon>Bacillati</taxon>
        <taxon>Bacillota</taxon>
        <taxon>Bacilli</taxon>
        <taxon>Bacillales</taxon>
        <taxon>Bacillaceae</taxon>
        <taxon>Tigheibacillus</taxon>
    </lineage>
</organism>
<dbReference type="EMBL" id="JAWDIP010000004">
    <property type="protein sequence ID" value="MDY0396337.1"/>
    <property type="molecule type" value="Genomic_DNA"/>
</dbReference>
<keyword evidence="2" id="KW-1185">Reference proteome</keyword>
<evidence type="ECO:0000313" key="1">
    <source>
        <dbReference type="EMBL" id="MDY0396337.1"/>
    </source>
</evidence>
<reference evidence="1 2" key="1">
    <citation type="submission" date="2023-10" db="EMBL/GenBank/DDBJ databases">
        <title>Virgibacillus halophilus 5B73C genome.</title>
        <authorList>
            <person name="Miliotis G."/>
            <person name="Sengupta P."/>
            <person name="Hameed A."/>
            <person name="Chuvochina M."/>
            <person name="Mcdonagh F."/>
            <person name="Simpson A.C."/>
            <person name="Singh N.K."/>
            <person name="Rekha P.D."/>
            <person name="Raman K."/>
            <person name="Hugenholtz P."/>
            <person name="Venkateswaran K."/>
        </authorList>
    </citation>
    <scope>NUCLEOTIDE SEQUENCE [LARGE SCALE GENOMIC DNA]</scope>
    <source>
        <strain evidence="1 2">5B73C</strain>
    </source>
</reference>
<dbReference type="Proteomes" id="UP001281447">
    <property type="component" value="Unassembled WGS sequence"/>
</dbReference>
<gene>
    <name evidence="1" type="ORF">RWE15_20885</name>
</gene>
<accession>A0ABU5CCG8</accession>
<comment type="caution">
    <text evidence="1">The sequence shown here is derived from an EMBL/GenBank/DDBJ whole genome shotgun (WGS) entry which is preliminary data.</text>
</comment>
<evidence type="ECO:0000313" key="2">
    <source>
        <dbReference type="Proteomes" id="UP001281447"/>
    </source>
</evidence>
<protein>
    <submittedName>
        <fullName evidence="1">Uncharacterized protein</fullName>
    </submittedName>
</protein>